<dbReference type="VEuPathDB" id="FungiDB:PSTT_09551"/>
<dbReference type="OrthoDB" id="2499581at2759"/>
<feature type="signal peptide" evidence="2">
    <location>
        <begin position="1"/>
        <end position="19"/>
    </location>
</feature>
<dbReference type="EMBL" id="PKSM01000192">
    <property type="protein sequence ID" value="POW03838.1"/>
    <property type="molecule type" value="Genomic_DNA"/>
</dbReference>
<feature type="region of interest" description="Disordered" evidence="1">
    <location>
        <begin position="43"/>
        <end position="99"/>
    </location>
</feature>
<evidence type="ECO:0000256" key="2">
    <source>
        <dbReference type="SAM" id="SignalP"/>
    </source>
</evidence>
<accession>A0A2S4V2V4</accession>
<keyword evidence="4" id="KW-1185">Reference proteome</keyword>
<sequence>MHHALLSVLFAFPLASVNARELQSSSRSFVIRGLEFPLSVQDSTKKSGAGLAPADNSTSTSLGADLAKTRTPATVPVGANSTNTSSSTDAARPSVTAPVGLNTSTSLDAVNATKSLTNTTSPIQKVNNTDTVLNHNSTTPPPEVLAPSPFSTSLCGKNVTFSDRACWFAAKGLAEGGNSYAQCGTCVLGLFDADKKAAFKPPKPIAAGVLQEQAIKLLEQCKTGSTPKKVSKRDNKKSLSTGDGAANVQLLMGFNAKSKDCNGL</sequence>
<reference evidence="4" key="3">
    <citation type="journal article" date="2018" name="Mol. Plant Microbe Interact.">
        <title>Genome sequence resources for the wheat stripe rust pathogen (Puccinia striiformis f. sp. tritici) and the barley stripe rust pathogen (Puccinia striiformis f. sp. hordei).</title>
        <authorList>
            <person name="Xia C."/>
            <person name="Wang M."/>
            <person name="Yin C."/>
            <person name="Cornejo O.E."/>
            <person name="Hulbert S.H."/>
            <person name="Chen X."/>
        </authorList>
    </citation>
    <scope>NUCLEOTIDE SEQUENCE [LARGE SCALE GENOMIC DNA]</scope>
    <source>
        <strain evidence="4">93TX-2</strain>
    </source>
</reference>
<dbReference type="VEuPathDB" id="FungiDB:PSHT_11486"/>
<evidence type="ECO:0000313" key="3">
    <source>
        <dbReference type="EMBL" id="POW03838.1"/>
    </source>
</evidence>
<name>A0A2S4V2V4_9BASI</name>
<comment type="caution">
    <text evidence="3">The sequence shown here is derived from an EMBL/GenBank/DDBJ whole genome shotgun (WGS) entry which is preliminary data.</text>
</comment>
<proteinExistence type="predicted"/>
<keyword evidence="2" id="KW-0732">Signal</keyword>
<reference evidence="3 4" key="1">
    <citation type="submission" date="2017-12" db="EMBL/GenBank/DDBJ databases">
        <title>Gene loss provides genomic basis for host adaptation in cereal stripe rust fungi.</title>
        <authorList>
            <person name="Xia C."/>
        </authorList>
    </citation>
    <scope>NUCLEOTIDE SEQUENCE [LARGE SCALE GENOMIC DNA]</scope>
    <source>
        <strain evidence="3 4">93TX-2</strain>
    </source>
</reference>
<dbReference type="AlphaFoldDB" id="A0A2S4V2V4"/>
<dbReference type="Proteomes" id="UP000238274">
    <property type="component" value="Unassembled WGS sequence"/>
</dbReference>
<evidence type="ECO:0000256" key="1">
    <source>
        <dbReference type="SAM" id="MobiDB-lite"/>
    </source>
</evidence>
<feature type="chain" id="PRO_5044579531" evidence="2">
    <location>
        <begin position="20"/>
        <end position="264"/>
    </location>
</feature>
<evidence type="ECO:0000313" key="4">
    <source>
        <dbReference type="Proteomes" id="UP000238274"/>
    </source>
</evidence>
<reference evidence="4" key="2">
    <citation type="journal article" date="2018" name="BMC Genomics">
        <title>Genomic insights into host adaptation between the wheat stripe rust pathogen (Puccinia striiformis f. sp. tritici) and the barley stripe rust pathogen (Puccinia striiformis f. sp. hordei).</title>
        <authorList>
            <person name="Xia C."/>
            <person name="Wang M."/>
            <person name="Yin C."/>
            <person name="Cornejo O.E."/>
            <person name="Hulbert S.H."/>
            <person name="Chen X."/>
        </authorList>
    </citation>
    <scope>NUCLEOTIDE SEQUENCE [LARGE SCALE GENOMIC DNA]</scope>
    <source>
        <strain evidence="4">93TX-2</strain>
    </source>
</reference>
<protein>
    <submittedName>
        <fullName evidence="3">Uncharacterized protein</fullName>
    </submittedName>
</protein>
<organism evidence="3 4">
    <name type="scientific">Puccinia striiformis</name>
    <dbReference type="NCBI Taxonomy" id="27350"/>
    <lineage>
        <taxon>Eukaryota</taxon>
        <taxon>Fungi</taxon>
        <taxon>Dikarya</taxon>
        <taxon>Basidiomycota</taxon>
        <taxon>Pucciniomycotina</taxon>
        <taxon>Pucciniomycetes</taxon>
        <taxon>Pucciniales</taxon>
        <taxon>Pucciniaceae</taxon>
        <taxon>Puccinia</taxon>
    </lineage>
</organism>
<gene>
    <name evidence="3" type="ORF">PSHT_11486</name>
</gene>